<evidence type="ECO:0000256" key="1">
    <source>
        <dbReference type="SAM" id="Coils"/>
    </source>
</evidence>
<gene>
    <name evidence="3" type="ORF">E5339_12475</name>
</gene>
<feature type="chain" id="PRO_5020380296" evidence="2">
    <location>
        <begin position="24"/>
        <end position="961"/>
    </location>
</feature>
<keyword evidence="1" id="KW-0175">Coiled coil</keyword>
<evidence type="ECO:0000256" key="2">
    <source>
        <dbReference type="SAM" id="SignalP"/>
    </source>
</evidence>
<dbReference type="AlphaFoldDB" id="A0A4S2FKN5"/>
<evidence type="ECO:0000313" key="4">
    <source>
        <dbReference type="Proteomes" id="UP000310760"/>
    </source>
</evidence>
<proteinExistence type="predicted"/>
<dbReference type="RefSeq" id="WP_135951953.1">
    <property type="nucleotide sequence ID" value="NZ_CAOOJZ010000026.1"/>
</dbReference>
<sequence length="961" mass="105374">MNKKFLSAILFGALMVTSTGTFVSCKDYDDDIENLQAQIDENAKAIDQINNLISNGSVISSVVKSGNGITITLSNGSSYEITNGSDGTNAAVWSIGEDGYWYKDNVKQEYKAVGADGADGDYYKPNATTGNFDIYNADGTLKEPTNIAWQGTGITAVETATDVILYNVTKADGSKGEVTISKSNNLRSLVFVPQVYVDGVQGLTYDSYSYKALTLADKDSKSESAAEAAEETTVNPTVYAEYHVNPSTANIEDIKDKLSFIVKPNVDYITSRAAASEDFTATPEFVSYQDGILKVKVNITGIAATGDKISVLALNVEKENGENVTSDYATVFKKDLSDLAIADPVAEAVKKSIADNDEHYRTLINAVDENAYNQTIVWEEGTTAEEAKTHCDTIVVYDSSLDLTKCVEAHELPCEGGEAVKVADLEKLGMSFGFDIVKNYKIGEPVTDQADFISLADGVLTPKVYDTEGRAAIGRTPIVRVRLMHGDNIVKVAYIKVYIADKLTTPEIKQYPLTIEDFEYDCDEADAVRISGVEEMNVQVYNEIGMSKDQFHSTYSHFVDYGANQTPADLGTCAETTDPETQATHVIKWTISKDLLWENADKTLTHRVRYYAGENQTGAYVELVLTAKVKDIQKTYNVAKADFISNYWNDAKEYTKFNVAVPTTTTDENPANCTFINDLNSPFTTWPKNSTEGTPGVLKLDKAVTGIKYFFCEDDVKAITKIGDIDVIFSTTADGLTLKATVDGVTENIAVINNAGETNPNIVTYNKESDIAKKLLNTGLMYTYIGATGQVCDDATKVVTITFDGQDHFKANFIRPVNIAEQAADNFIDGVDVGEKGSFIRLEDLIAPYDWRDREFKDYTNYWGFYGPFEITADVDNAECDLNGVRQAVPVTVELKADYENLTMGDGEDAKVSKYGFITYKNNGTKVAEFNIYVKVTVKYGWGTIQTGFITVPVSSTITNN</sequence>
<dbReference type="Proteomes" id="UP000310760">
    <property type="component" value="Unassembled WGS sequence"/>
</dbReference>
<organism evidence="3 4">
    <name type="scientific">Phocaeicola sartorii</name>
    <dbReference type="NCBI Taxonomy" id="671267"/>
    <lineage>
        <taxon>Bacteria</taxon>
        <taxon>Pseudomonadati</taxon>
        <taxon>Bacteroidota</taxon>
        <taxon>Bacteroidia</taxon>
        <taxon>Bacteroidales</taxon>
        <taxon>Bacteroidaceae</taxon>
        <taxon>Phocaeicola</taxon>
    </lineage>
</organism>
<reference evidence="3 4" key="1">
    <citation type="submission" date="2019-04" db="EMBL/GenBank/DDBJ databases">
        <title>Microbes associate with the intestines of laboratory mice.</title>
        <authorList>
            <person name="Navarre W."/>
            <person name="Wong E."/>
            <person name="Huang K."/>
            <person name="Tropini C."/>
            <person name="Ng K."/>
            <person name="Yu B."/>
        </authorList>
    </citation>
    <scope>NUCLEOTIDE SEQUENCE [LARGE SCALE GENOMIC DNA]</scope>
    <source>
        <strain evidence="3 4">NM22_B1</strain>
    </source>
</reference>
<dbReference type="PROSITE" id="PS51257">
    <property type="entry name" value="PROKAR_LIPOPROTEIN"/>
    <property type="match status" value="1"/>
</dbReference>
<accession>A0A4S2FKN5</accession>
<evidence type="ECO:0000313" key="3">
    <source>
        <dbReference type="EMBL" id="TGY69498.1"/>
    </source>
</evidence>
<keyword evidence="2" id="KW-0732">Signal</keyword>
<comment type="caution">
    <text evidence="3">The sequence shown here is derived from an EMBL/GenBank/DDBJ whole genome shotgun (WGS) entry which is preliminary data.</text>
</comment>
<name>A0A4S2FKN5_9BACT</name>
<dbReference type="EMBL" id="SRYJ01000027">
    <property type="protein sequence ID" value="TGY69498.1"/>
    <property type="molecule type" value="Genomic_DNA"/>
</dbReference>
<feature type="signal peptide" evidence="2">
    <location>
        <begin position="1"/>
        <end position="23"/>
    </location>
</feature>
<protein>
    <submittedName>
        <fullName evidence="3">Uncharacterized protein</fullName>
    </submittedName>
</protein>
<feature type="coiled-coil region" evidence="1">
    <location>
        <begin position="25"/>
        <end position="55"/>
    </location>
</feature>